<comment type="similarity">
    <text evidence="10">Belongs to the glycosyltransferase group 1 family.</text>
</comment>
<proteinExistence type="inferred from homology"/>
<evidence type="ECO:0000256" key="8">
    <source>
        <dbReference type="ARBA" id="ARBA00045103"/>
    </source>
</evidence>
<keyword evidence="3 10" id="KW-0808">Transferase</keyword>
<dbReference type="EMBL" id="KB206312">
    <property type="protein sequence ID" value="ELP92940.1"/>
    <property type="molecule type" value="Genomic_DNA"/>
</dbReference>
<accession>A0A0A1UFS9</accession>
<dbReference type="Proteomes" id="UP000014680">
    <property type="component" value="Unassembled WGS sequence"/>
</dbReference>
<dbReference type="GO" id="GO:0005789">
    <property type="term" value="C:endoplasmic reticulum membrane"/>
    <property type="evidence" value="ECO:0007669"/>
    <property type="project" value="UniProtKB-SubCell"/>
</dbReference>
<comment type="function">
    <text evidence="10">Mannosylates Man(2)GlcNAc(2)-dolichol diphosphate and Man(1)GlcNAc(2)-dolichol diphosphate to form Man(3)GlcNAc(2)-dolichol diphosphate.</text>
</comment>
<dbReference type="InterPro" id="IPR001296">
    <property type="entry name" value="Glyco_trans_1"/>
</dbReference>
<feature type="transmembrane region" description="Helical" evidence="10">
    <location>
        <begin position="72"/>
        <end position="94"/>
    </location>
</feature>
<dbReference type="Pfam" id="PF13439">
    <property type="entry name" value="Glyco_transf_4"/>
    <property type="match status" value="1"/>
</dbReference>
<dbReference type="EC" id="2.4.1.132" evidence="10"/>
<evidence type="ECO:0000313" key="13">
    <source>
        <dbReference type="EMBL" id="ELP92940.1"/>
    </source>
</evidence>
<dbReference type="Pfam" id="PF00534">
    <property type="entry name" value="Glycos_transf_1"/>
    <property type="match status" value="1"/>
</dbReference>
<evidence type="ECO:0000256" key="6">
    <source>
        <dbReference type="ARBA" id="ARBA00022989"/>
    </source>
</evidence>
<dbReference type="PANTHER" id="PTHR45918">
    <property type="entry name" value="ALPHA-1,3/1,6-MANNOSYLTRANSFERASE ALG2"/>
    <property type="match status" value="1"/>
</dbReference>
<dbReference type="RefSeq" id="XP_004259711.1">
    <property type="nucleotide sequence ID" value="XM_004259663.1"/>
</dbReference>
<keyword evidence="4 10" id="KW-0812">Transmembrane</keyword>
<keyword evidence="2 10" id="KW-0328">Glycosyltransferase</keyword>
<name>A0A0A1UFS9_ENTIV</name>
<dbReference type="InterPro" id="IPR027054">
    <property type="entry name" value="ALG2"/>
</dbReference>
<dbReference type="EC" id="2.4.1.257" evidence="10"/>
<comment type="catalytic activity">
    <reaction evidence="8 10">
        <text>a beta-D-Man-(1-&gt;4)-beta-D-GlcNAc-(1-&gt;4)-alpha-D-GlcNAc-diphospho-di-trans,poly-cis-dolichol + GDP-alpha-D-mannose = an alpha-D-Man-(1-&gt;3)-beta-D-Man-(1-&gt;4)-beta-D-GlcNAc-(1-&gt;4)-alpha-D-GlcNAc-diphospho-di-trans,poly-cis-dolichol + GDP + H(+)</text>
        <dbReference type="Rhea" id="RHEA:29515"/>
        <dbReference type="Rhea" id="RHEA-COMP:19511"/>
        <dbReference type="Rhea" id="RHEA-COMP:19513"/>
        <dbReference type="ChEBI" id="CHEBI:15378"/>
        <dbReference type="ChEBI" id="CHEBI:57527"/>
        <dbReference type="ChEBI" id="CHEBI:58189"/>
        <dbReference type="ChEBI" id="CHEBI:58472"/>
        <dbReference type="ChEBI" id="CHEBI:132510"/>
        <dbReference type="EC" id="2.4.1.132"/>
    </reaction>
    <physiologicalReaction direction="left-to-right" evidence="8 10">
        <dbReference type="Rhea" id="RHEA:29516"/>
    </physiologicalReaction>
</comment>
<evidence type="ECO:0000256" key="9">
    <source>
        <dbReference type="ARBA" id="ARBA00045104"/>
    </source>
</evidence>
<gene>
    <name evidence="13" type="ORF">EIN_313420</name>
</gene>
<keyword evidence="5" id="KW-0256">Endoplasmic reticulum</keyword>
<dbReference type="PANTHER" id="PTHR45918:SF1">
    <property type="entry name" value="ALPHA-1,3_1,6-MANNOSYLTRANSFERASE ALG2"/>
    <property type="match status" value="1"/>
</dbReference>
<evidence type="ECO:0000256" key="4">
    <source>
        <dbReference type="ARBA" id="ARBA00022692"/>
    </source>
</evidence>
<keyword evidence="14" id="KW-1185">Reference proteome</keyword>
<evidence type="ECO:0000256" key="2">
    <source>
        <dbReference type="ARBA" id="ARBA00022676"/>
    </source>
</evidence>
<dbReference type="Gene3D" id="3.40.50.2000">
    <property type="entry name" value="Glycogen Phosphorylase B"/>
    <property type="match status" value="2"/>
</dbReference>
<dbReference type="OrthoDB" id="448893at2759"/>
<feature type="domain" description="Glycosyl transferase family 1" evidence="11">
    <location>
        <begin position="199"/>
        <end position="374"/>
    </location>
</feature>
<keyword evidence="6 10" id="KW-1133">Transmembrane helix</keyword>
<reference evidence="13 14" key="1">
    <citation type="submission" date="2012-10" db="EMBL/GenBank/DDBJ databases">
        <authorList>
            <person name="Zafar N."/>
            <person name="Inman J."/>
            <person name="Hall N."/>
            <person name="Lorenzi H."/>
            <person name="Caler E."/>
        </authorList>
    </citation>
    <scope>NUCLEOTIDE SEQUENCE [LARGE SCALE GENOMIC DNA]</scope>
    <source>
        <strain evidence="13 14">IP1</strain>
    </source>
</reference>
<evidence type="ECO:0000256" key="3">
    <source>
        <dbReference type="ARBA" id="ARBA00022679"/>
    </source>
</evidence>
<evidence type="ECO:0000256" key="7">
    <source>
        <dbReference type="ARBA" id="ARBA00023136"/>
    </source>
</evidence>
<sequence length="399" mass="45579">MDNSVTKTAIIIHPDLGIGGAERLVVDLALALEHEDYDVKFYTSHHDKKHCFPETNGRFQVFVHGDFIPMTIFGYFYIFLATIRALYLAFVAAWKSNADLYIVDQISVGVPILKLFNKKVLFYCHHPDKLLVKKGGFMKRMYRKPFDWIEEKAMSFADTIVVNSLYTQTVYEKAFPSHSSTPQVLYPTYNPILEEENQDEKSPFEEEVTEEFMFVSINRYEGKKNHDVAISALNELPEDLRGNVRVVIAGGFDDRVIENIEVYKYLESLAKKLGVEHHVTLIKNFTNPEREYLLKRATAVLYTPPYEHFGIVPLEAMIKNVPVIACNNGGPLETVQDGITGMLCDGSPKGFAQCITKMCNDKELRENLKQNAKNETKKKFGFETFTRNVINVVNNILAH</sequence>
<protein>
    <recommendedName>
        <fullName evidence="10">Alpha-1,3/1,6-mannosyltransferase ALG2</fullName>
        <ecNumber evidence="10">2.4.1.132</ecNumber>
        <ecNumber evidence="10">2.4.1.257</ecNumber>
    </recommendedName>
    <alternativeName>
        <fullName evidence="10">GDP-Man:Man(1)GlcNAc(2)-PP-Dol alpha-1,3-mannosyltransferase</fullName>
    </alternativeName>
</protein>
<dbReference type="GO" id="GO:0004378">
    <property type="term" value="F:GDP-Man:Man(1)GlcNAc(2)-PP-Dol alpha-1,3-mannosyltransferase activity"/>
    <property type="evidence" value="ECO:0007669"/>
    <property type="project" value="UniProtKB-UniRule"/>
</dbReference>
<keyword evidence="7 10" id="KW-0472">Membrane</keyword>
<evidence type="ECO:0000256" key="10">
    <source>
        <dbReference type="RuleBase" id="RU367136"/>
    </source>
</evidence>
<dbReference type="InterPro" id="IPR028098">
    <property type="entry name" value="Glyco_trans_4-like_N"/>
</dbReference>
<evidence type="ECO:0000259" key="11">
    <source>
        <dbReference type="Pfam" id="PF00534"/>
    </source>
</evidence>
<dbReference type="VEuPathDB" id="AmoebaDB:EIN_313420"/>
<dbReference type="GeneID" id="14891926"/>
<evidence type="ECO:0000313" key="14">
    <source>
        <dbReference type="Proteomes" id="UP000014680"/>
    </source>
</evidence>
<evidence type="ECO:0000256" key="5">
    <source>
        <dbReference type="ARBA" id="ARBA00022824"/>
    </source>
</evidence>
<organism evidence="13 14">
    <name type="scientific">Entamoeba invadens IP1</name>
    <dbReference type="NCBI Taxonomy" id="370355"/>
    <lineage>
        <taxon>Eukaryota</taxon>
        <taxon>Amoebozoa</taxon>
        <taxon>Evosea</taxon>
        <taxon>Archamoebae</taxon>
        <taxon>Mastigamoebida</taxon>
        <taxon>Entamoebidae</taxon>
        <taxon>Entamoeba</taxon>
    </lineage>
</organism>
<evidence type="ECO:0000256" key="1">
    <source>
        <dbReference type="ARBA" id="ARBA00004922"/>
    </source>
</evidence>
<dbReference type="SUPFAM" id="SSF53756">
    <property type="entry name" value="UDP-Glycosyltransferase/glycogen phosphorylase"/>
    <property type="match status" value="1"/>
</dbReference>
<dbReference type="KEGG" id="eiv:EIN_313420"/>
<dbReference type="OMA" id="AMYMKCP"/>
<dbReference type="AlphaFoldDB" id="A0A0A1UFS9"/>
<dbReference type="UniPathway" id="UPA00378"/>
<feature type="domain" description="Glycosyltransferase subfamily 4-like N-terminal" evidence="12">
    <location>
        <begin position="18"/>
        <end position="187"/>
    </location>
</feature>
<comment type="pathway">
    <text evidence="1 10">Protein modification; protein glycosylation.</text>
</comment>
<evidence type="ECO:0000259" key="12">
    <source>
        <dbReference type="Pfam" id="PF13439"/>
    </source>
</evidence>
<dbReference type="GO" id="GO:0102704">
    <property type="term" value="F:GDP-Man:Man(2)GlcNAc(2)-PP-Dol alpha-1,6-mannosyltransferase activity"/>
    <property type="evidence" value="ECO:0007669"/>
    <property type="project" value="UniProtKB-UniRule"/>
</dbReference>
<comment type="catalytic activity">
    <reaction evidence="9 10">
        <text>an alpha-D-Man-(1-&gt;3)-beta-D-Man-(1-&gt;4)-beta-D-GlcNAc-(1-&gt;4)-alpha-D-GlcNAc-diphospho-di-trans,poly-cis-dolichol + GDP-alpha-D-mannose = an alpha-D-Man-(1-&gt;3)-[alpha-D-Man-(1-&gt;6)]-beta-D-Man-(1-&gt;4)-beta-D-GlcNAc-(1-&gt;4)-alpha-D-GlcNAc-diphospho-di-trans,poly-cis-dolichol + GDP + H(+)</text>
        <dbReference type="Rhea" id="RHEA:29519"/>
        <dbReference type="Rhea" id="RHEA-COMP:19513"/>
        <dbReference type="Rhea" id="RHEA-COMP:19515"/>
        <dbReference type="ChEBI" id="CHEBI:15378"/>
        <dbReference type="ChEBI" id="CHEBI:57527"/>
        <dbReference type="ChEBI" id="CHEBI:58189"/>
        <dbReference type="ChEBI" id="CHEBI:132510"/>
        <dbReference type="ChEBI" id="CHEBI:132511"/>
        <dbReference type="EC" id="2.4.1.257"/>
    </reaction>
    <physiologicalReaction direction="left-to-right" evidence="9 10">
        <dbReference type="Rhea" id="RHEA:29520"/>
    </physiologicalReaction>
</comment>
<comment type="subcellular location">
    <subcellularLocation>
        <location evidence="10">Endoplasmic reticulum membrane</location>
        <topology evidence="10">Single-pass membrane protein</topology>
    </subcellularLocation>
</comment>